<feature type="transmembrane region" description="Helical" evidence="7">
    <location>
        <begin position="47"/>
        <end position="69"/>
    </location>
</feature>
<gene>
    <name evidence="8" type="ORF">EP51_12210</name>
</gene>
<dbReference type="Proteomes" id="UP000028488">
    <property type="component" value="Chromosome"/>
</dbReference>
<evidence type="ECO:0000256" key="7">
    <source>
        <dbReference type="SAM" id="Phobius"/>
    </source>
</evidence>
<proteinExistence type="inferred from homology"/>
<feature type="transmembrane region" description="Helical" evidence="7">
    <location>
        <begin position="75"/>
        <end position="98"/>
    </location>
</feature>
<dbReference type="EMBL" id="CP008947">
    <property type="protein sequence ID" value="AII05340.1"/>
    <property type="molecule type" value="Genomic_DNA"/>
</dbReference>
<keyword evidence="4 7" id="KW-1133">Transmembrane helix</keyword>
<evidence type="ECO:0000256" key="3">
    <source>
        <dbReference type="ARBA" id="ARBA00022692"/>
    </source>
</evidence>
<feature type="transmembrane region" description="Helical" evidence="7">
    <location>
        <begin position="417"/>
        <end position="438"/>
    </location>
</feature>
<feature type="transmembrane region" description="Helical" evidence="7">
    <location>
        <begin position="119"/>
        <end position="140"/>
    </location>
</feature>
<protein>
    <submittedName>
        <fullName evidence="8">Uncharacterized protein</fullName>
    </submittedName>
</protein>
<keyword evidence="3 7" id="KW-0812">Transmembrane</keyword>
<dbReference type="InterPro" id="IPR001248">
    <property type="entry name" value="Pur-cyt_permease"/>
</dbReference>
<feature type="transmembrane region" description="Helical" evidence="7">
    <location>
        <begin position="450"/>
        <end position="471"/>
    </location>
</feature>
<sequence>MPDGQRQDSATAVGSAGGTGDDGTDATLNELPLMPAERIWGFWDYSAVNIGLAVATWAFLQGAAVAYYVGAVQAIASIVIGYAISVFLVSLAPCLPSAKYGIEQFVGLRSVFGSNGARIVMVVMSTLFAAAWSAVLAIMFGHGLVNVIDNVFGVEISQTGAAVSLLGLVAVALSWLVLARGPVSVESVCRVIAPVLVLIIVGVLVMVFTKRSWSELASLPPLDPESDPHTSFMVAIELNIAGGFAWWPNIGNLARLTRGPRAAFWPNWLGLFAASVAAAVVGVFAALALNLEDPTEWMIPLAGVVLGVLALIVIGFANVTAILSQGYASMVALKGGGGKLLRGTPWPVLVAFILGPAAILVFFPSAVYDNYGRFLSWGAILVAPLCAVQIVDFFLLRRGVLRIRDLYLPSARSCYGYWGGVNAFAFASVAAGAATYALLLNPVTYIPSSLFPYTTASIPAFLVAGTLHAVLTKMFVQPLGLGGYDRLPRVAAGVER</sequence>
<evidence type="ECO:0000256" key="6">
    <source>
        <dbReference type="SAM" id="MobiDB-lite"/>
    </source>
</evidence>
<feature type="transmembrane region" description="Helical" evidence="7">
    <location>
        <begin position="344"/>
        <end position="368"/>
    </location>
</feature>
<comment type="subcellular location">
    <subcellularLocation>
        <location evidence="1">Membrane</location>
        <topology evidence="1">Multi-pass membrane protein</topology>
    </subcellularLocation>
</comment>
<dbReference type="RefSeq" id="WP_128639362.1">
    <property type="nucleotide sequence ID" value="NZ_CP008947.1"/>
</dbReference>
<name>A0A076EGK5_RHOOP</name>
<evidence type="ECO:0000313" key="9">
    <source>
        <dbReference type="Proteomes" id="UP000028488"/>
    </source>
</evidence>
<accession>A0A076EGK5</accession>
<dbReference type="PANTHER" id="PTHR30618:SF0">
    <property type="entry name" value="PURINE-URACIL PERMEASE NCS1"/>
    <property type="match status" value="1"/>
</dbReference>
<feature type="transmembrane region" description="Helical" evidence="7">
    <location>
        <begin position="374"/>
        <end position="396"/>
    </location>
</feature>
<dbReference type="InterPro" id="IPR045225">
    <property type="entry name" value="Uracil/uridine/allantoin_perm"/>
</dbReference>
<feature type="transmembrane region" description="Helical" evidence="7">
    <location>
        <begin position="268"/>
        <end position="291"/>
    </location>
</feature>
<feature type="transmembrane region" description="Helical" evidence="7">
    <location>
        <begin position="297"/>
        <end position="323"/>
    </location>
</feature>
<evidence type="ECO:0000313" key="8">
    <source>
        <dbReference type="EMBL" id="AII05340.1"/>
    </source>
</evidence>
<dbReference type="GO" id="GO:0015205">
    <property type="term" value="F:nucleobase transmembrane transporter activity"/>
    <property type="evidence" value="ECO:0007669"/>
    <property type="project" value="TreeGrafter"/>
</dbReference>
<feature type="transmembrane region" description="Helical" evidence="7">
    <location>
        <begin position="160"/>
        <end position="179"/>
    </location>
</feature>
<feature type="transmembrane region" description="Helical" evidence="7">
    <location>
        <begin position="191"/>
        <end position="209"/>
    </location>
</feature>
<dbReference type="AlphaFoldDB" id="A0A076EGK5"/>
<keyword evidence="5 7" id="KW-0472">Membrane</keyword>
<dbReference type="eggNOG" id="COG1953">
    <property type="taxonomic scope" value="Bacteria"/>
</dbReference>
<dbReference type="PANTHER" id="PTHR30618">
    <property type="entry name" value="NCS1 FAMILY PURINE/PYRIMIDINE TRANSPORTER"/>
    <property type="match status" value="1"/>
</dbReference>
<comment type="similarity">
    <text evidence="2">Belongs to the purine-cytosine permease (2.A.39) family.</text>
</comment>
<feature type="transmembrane region" description="Helical" evidence="7">
    <location>
        <begin position="229"/>
        <end position="247"/>
    </location>
</feature>
<dbReference type="Gene3D" id="1.10.4160.10">
    <property type="entry name" value="Hydantoin permease"/>
    <property type="match status" value="1"/>
</dbReference>
<evidence type="ECO:0000256" key="4">
    <source>
        <dbReference type="ARBA" id="ARBA00022989"/>
    </source>
</evidence>
<dbReference type="Pfam" id="PF02133">
    <property type="entry name" value="Transp_cyt_pur"/>
    <property type="match status" value="1"/>
</dbReference>
<dbReference type="GO" id="GO:0005886">
    <property type="term" value="C:plasma membrane"/>
    <property type="evidence" value="ECO:0007669"/>
    <property type="project" value="TreeGrafter"/>
</dbReference>
<organism evidence="8 9">
    <name type="scientific">Rhodococcus opacus</name>
    <name type="common">Nocardia opaca</name>
    <dbReference type="NCBI Taxonomy" id="37919"/>
    <lineage>
        <taxon>Bacteria</taxon>
        <taxon>Bacillati</taxon>
        <taxon>Actinomycetota</taxon>
        <taxon>Actinomycetes</taxon>
        <taxon>Mycobacteriales</taxon>
        <taxon>Nocardiaceae</taxon>
        <taxon>Rhodococcus</taxon>
    </lineage>
</organism>
<reference evidence="8 9" key="1">
    <citation type="submission" date="2014-07" db="EMBL/GenBank/DDBJ databases">
        <title>Genome Sequence of Rhodococcus opacus Strain R7, a Biodegrader of Mono- and Polycyclic Aromatic Hydrocarbons.</title>
        <authorList>
            <person name="Di Gennaro P."/>
            <person name="Zampolli J."/>
            <person name="Presti I."/>
            <person name="Cappelletti M."/>
            <person name="D'Ursi P."/>
            <person name="Orro A."/>
            <person name="Mezzelani A."/>
            <person name="Milanesi L."/>
        </authorList>
    </citation>
    <scope>NUCLEOTIDE SEQUENCE [LARGE SCALE GENOMIC DNA]</scope>
    <source>
        <strain evidence="8 9">R7</strain>
    </source>
</reference>
<evidence type="ECO:0000256" key="5">
    <source>
        <dbReference type="ARBA" id="ARBA00023136"/>
    </source>
</evidence>
<feature type="region of interest" description="Disordered" evidence="6">
    <location>
        <begin position="1"/>
        <end position="23"/>
    </location>
</feature>
<evidence type="ECO:0000256" key="2">
    <source>
        <dbReference type="ARBA" id="ARBA00008974"/>
    </source>
</evidence>
<evidence type="ECO:0000256" key="1">
    <source>
        <dbReference type="ARBA" id="ARBA00004141"/>
    </source>
</evidence>